<evidence type="ECO:0000313" key="3">
    <source>
        <dbReference type="Proteomes" id="UP000199062"/>
    </source>
</evidence>
<evidence type="ECO:0000313" key="2">
    <source>
        <dbReference type="EMBL" id="SFS08342.1"/>
    </source>
</evidence>
<protein>
    <submittedName>
        <fullName evidence="2">Uncharacterized protein</fullName>
    </submittedName>
</protein>
<keyword evidence="3" id="KW-1185">Reference proteome</keyword>
<feature type="transmembrane region" description="Helical" evidence="1">
    <location>
        <begin position="37"/>
        <end position="55"/>
    </location>
</feature>
<name>A0A1I6LYI5_9EURY</name>
<keyword evidence="1" id="KW-0812">Transmembrane</keyword>
<sequence length="121" mass="12520">MGESLFRVKLGLVGVVSIPIVVVIMRAGLAKGGPWDPFEAAAVAIIIVAILVFKATEAELSTSQGGIALALLLLLVLGMVLVNAISTGERVNRALLGKFGLGFAVAAAFVGWPYLSDRGDE</sequence>
<organism evidence="2 3">
    <name type="scientific">Halomicrobium zhouii</name>
    <dbReference type="NCBI Taxonomy" id="767519"/>
    <lineage>
        <taxon>Archaea</taxon>
        <taxon>Methanobacteriati</taxon>
        <taxon>Methanobacteriota</taxon>
        <taxon>Stenosarchaea group</taxon>
        <taxon>Halobacteria</taxon>
        <taxon>Halobacteriales</taxon>
        <taxon>Haloarculaceae</taxon>
        <taxon>Halomicrobium</taxon>
    </lineage>
</organism>
<dbReference type="RefSeq" id="WP_089817888.1">
    <property type="nucleotide sequence ID" value="NZ_FOZK01000003.1"/>
</dbReference>
<feature type="transmembrane region" description="Helical" evidence="1">
    <location>
        <begin position="67"/>
        <end position="86"/>
    </location>
</feature>
<reference evidence="2 3" key="1">
    <citation type="submission" date="2016-10" db="EMBL/GenBank/DDBJ databases">
        <authorList>
            <person name="de Groot N.N."/>
        </authorList>
    </citation>
    <scope>NUCLEOTIDE SEQUENCE [LARGE SCALE GENOMIC DNA]</scope>
    <source>
        <strain evidence="2 3">CGMCC 1.10457</strain>
    </source>
</reference>
<keyword evidence="1" id="KW-0472">Membrane</keyword>
<feature type="transmembrane region" description="Helical" evidence="1">
    <location>
        <begin position="6"/>
        <end position="25"/>
    </location>
</feature>
<dbReference type="Proteomes" id="UP000199062">
    <property type="component" value="Unassembled WGS sequence"/>
</dbReference>
<dbReference type="AlphaFoldDB" id="A0A1I6LYI5"/>
<gene>
    <name evidence="2" type="ORF">SAMN05216559_3407</name>
</gene>
<feature type="transmembrane region" description="Helical" evidence="1">
    <location>
        <begin position="95"/>
        <end position="115"/>
    </location>
</feature>
<proteinExistence type="predicted"/>
<dbReference type="EMBL" id="FOZK01000003">
    <property type="protein sequence ID" value="SFS08342.1"/>
    <property type="molecule type" value="Genomic_DNA"/>
</dbReference>
<keyword evidence="1" id="KW-1133">Transmembrane helix</keyword>
<evidence type="ECO:0000256" key="1">
    <source>
        <dbReference type="SAM" id="Phobius"/>
    </source>
</evidence>
<accession>A0A1I6LYI5</accession>